<reference evidence="2" key="1">
    <citation type="journal article" date="2015" name="Nature">
        <title>Complex archaea that bridge the gap between prokaryotes and eukaryotes.</title>
        <authorList>
            <person name="Spang A."/>
            <person name="Saw J.H."/>
            <person name="Jorgensen S.L."/>
            <person name="Zaremba-Niedzwiedzka K."/>
            <person name="Martijn J."/>
            <person name="Lind A.E."/>
            <person name="van Eijk R."/>
            <person name="Schleper C."/>
            <person name="Guy L."/>
            <person name="Ettema T.J."/>
        </authorList>
    </citation>
    <scope>NUCLEOTIDE SEQUENCE</scope>
</reference>
<feature type="transmembrane region" description="Helical" evidence="1">
    <location>
        <begin position="6"/>
        <end position="23"/>
    </location>
</feature>
<keyword evidence="1" id="KW-1133">Transmembrane helix</keyword>
<accession>A0A0F9M607</accession>
<proteinExistence type="predicted"/>
<organism evidence="2">
    <name type="scientific">marine sediment metagenome</name>
    <dbReference type="NCBI Taxonomy" id="412755"/>
    <lineage>
        <taxon>unclassified sequences</taxon>
        <taxon>metagenomes</taxon>
        <taxon>ecological metagenomes</taxon>
    </lineage>
</organism>
<protein>
    <submittedName>
        <fullName evidence="2">Uncharacterized protein</fullName>
    </submittedName>
</protein>
<gene>
    <name evidence="2" type="ORF">LCGC14_1499150</name>
</gene>
<evidence type="ECO:0000313" key="2">
    <source>
        <dbReference type="EMBL" id="KKM64662.1"/>
    </source>
</evidence>
<name>A0A0F9M607_9ZZZZ</name>
<comment type="caution">
    <text evidence="2">The sequence shown here is derived from an EMBL/GenBank/DDBJ whole genome shotgun (WGS) entry which is preliminary data.</text>
</comment>
<feature type="non-terminal residue" evidence="2">
    <location>
        <position position="55"/>
    </location>
</feature>
<dbReference type="AlphaFoldDB" id="A0A0F9M607"/>
<keyword evidence="1" id="KW-0472">Membrane</keyword>
<dbReference type="EMBL" id="LAZR01010859">
    <property type="protein sequence ID" value="KKM64662.1"/>
    <property type="molecule type" value="Genomic_DNA"/>
</dbReference>
<evidence type="ECO:0000256" key="1">
    <source>
        <dbReference type="SAM" id="Phobius"/>
    </source>
</evidence>
<keyword evidence="1" id="KW-0812">Transmembrane</keyword>
<sequence length="55" mass="6360">MQINWNYIKFMALLAVITGLYAFSNDRSEQKKVTGIEIEFVGDQNLYITQEADTK</sequence>